<gene>
    <name evidence="7" type="ORF">H6G97_30835</name>
</gene>
<dbReference type="EMBL" id="JACJSI010000110">
    <property type="protein sequence ID" value="MBD2533715.1"/>
    <property type="molecule type" value="Genomic_DNA"/>
</dbReference>
<feature type="region of interest" description="Disordered" evidence="6">
    <location>
        <begin position="429"/>
        <end position="450"/>
    </location>
</feature>
<evidence type="ECO:0000256" key="2">
    <source>
        <dbReference type="ARBA" id="ARBA00022525"/>
    </source>
</evidence>
<evidence type="ECO:0000256" key="6">
    <source>
        <dbReference type="SAM" id="MobiDB-lite"/>
    </source>
</evidence>
<keyword evidence="3" id="KW-0732">Signal</keyword>
<dbReference type="Gene3D" id="2.150.10.10">
    <property type="entry name" value="Serralysin-like metalloprotease, C-terminal"/>
    <property type="match status" value="5"/>
</dbReference>
<organism evidence="7 8">
    <name type="scientific">Nostoc flagelliforme FACHB-838</name>
    <dbReference type="NCBI Taxonomy" id="2692904"/>
    <lineage>
        <taxon>Bacteria</taxon>
        <taxon>Bacillati</taxon>
        <taxon>Cyanobacteriota</taxon>
        <taxon>Cyanophyceae</taxon>
        <taxon>Nostocales</taxon>
        <taxon>Nostocaceae</taxon>
        <taxon>Nostoc</taxon>
    </lineage>
</organism>
<dbReference type="InterPro" id="IPR028994">
    <property type="entry name" value="Integrin_alpha_N"/>
</dbReference>
<evidence type="ECO:0000256" key="5">
    <source>
        <dbReference type="ARBA" id="ARBA00023180"/>
    </source>
</evidence>
<dbReference type="RefSeq" id="WP_190944270.1">
    <property type="nucleotide sequence ID" value="NZ_JACJSI010000110.1"/>
</dbReference>
<keyword evidence="4" id="KW-0677">Repeat</keyword>
<dbReference type="InterPro" id="IPR050557">
    <property type="entry name" value="RTX_toxin/Mannuronan_C5-epim"/>
</dbReference>
<dbReference type="InterPro" id="IPR000413">
    <property type="entry name" value="Integrin_alpha"/>
</dbReference>
<accession>A0ABR8DZL2</accession>
<dbReference type="Proteomes" id="UP000623440">
    <property type="component" value="Unassembled WGS sequence"/>
</dbReference>
<dbReference type="InterPro" id="IPR011049">
    <property type="entry name" value="Serralysin-like_metalloprot_C"/>
</dbReference>
<dbReference type="InterPro" id="IPR013517">
    <property type="entry name" value="FG-GAP"/>
</dbReference>
<proteinExistence type="predicted"/>
<keyword evidence="5" id="KW-0325">Glycoprotein</keyword>
<name>A0ABR8DZL2_9NOSO</name>
<dbReference type="Pfam" id="PF01839">
    <property type="entry name" value="FG-GAP"/>
    <property type="match status" value="3"/>
</dbReference>
<dbReference type="SMART" id="SM00191">
    <property type="entry name" value="Int_alpha"/>
    <property type="match status" value="3"/>
</dbReference>
<evidence type="ECO:0000313" key="8">
    <source>
        <dbReference type="Proteomes" id="UP000623440"/>
    </source>
</evidence>
<feature type="compositionally biased region" description="Low complexity" evidence="6">
    <location>
        <begin position="441"/>
        <end position="450"/>
    </location>
</feature>
<dbReference type="PRINTS" id="PR01185">
    <property type="entry name" value="INTEGRINA"/>
</dbReference>
<dbReference type="Gene3D" id="2.130.10.130">
    <property type="entry name" value="Integrin alpha, N-terminal"/>
    <property type="match status" value="2"/>
</dbReference>
<dbReference type="InterPro" id="IPR001343">
    <property type="entry name" value="Hemolysn_Ca-bd"/>
</dbReference>
<reference evidence="7 8" key="1">
    <citation type="journal article" date="2020" name="ISME J.">
        <title>Comparative genomics reveals insights into cyanobacterial evolution and habitat adaptation.</title>
        <authorList>
            <person name="Chen M.Y."/>
            <person name="Teng W.K."/>
            <person name="Zhao L."/>
            <person name="Hu C.X."/>
            <person name="Zhou Y.K."/>
            <person name="Han B.P."/>
            <person name="Song L.R."/>
            <person name="Shu W.S."/>
        </authorList>
    </citation>
    <scope>NUCLEOTIDE SEQUENCE [LARGE SCALE GENOMIC DNA]</scope>
    <source>
        <strain evidence="7 8">FACHB-838</strain>
    </source>
</reference>
<dbReference type="PROSITE" id="PS00330">
    <property type="entry name" value="HEMOLYSIN_CALCIUM"/>
    <property type="match status" value="1"/>
</dbReference>
<dbReference type="InterPro" id="IPR018511">
    <property type="entry name" value="Hemolysin-typ_Ca-bd_CS"/>
</dbReference>
<dbReference type="PRINTS" id="PR00313">
    <property type="entry name" value="CABNDNGRPT"/>
</dbReference>
<dbReference type="InterPro" id="IPR013519">
    <property type="entry name" value="Int_alpha_beta-p"/>
</dbReference>
<dbReference type="PROSITE" id="PS51470">
    <property type="entry name" value="FG_GAP"/>
    <property type="match status" value="1"/>
</dbReference>
<dbReference type="PANTHER" id="PTHR38340">
    <property type="entry name" value="S-LAYER PROTEIN"/>
    <property type="match status" value="1"/>
</dbReference>
<keyword evidence="8" id="KW-1185">Reference proteome</keyword>
<comment type="subcellular location">
    <subcellularLocation>
        <location evidence="1">Secreted</location>
    </subcellularLocation>
</comment>
<dbReference type="SUPFAM" id="SSF51120">
    <property type="entry name" value="beta-Roll"/>
    <property type="match status" value="5"/>
</dbReference>
<keyword evidence="2" id="KW-0964">Secreted</keyword>
<protein>
    <submittedName>
        <fullName evidence="7">FG-GAP repeat protein</fullName>
    </submittedName>
</protein>
<evidence type="ECO:0000256" key="4">
    <source>
        <dbReference type="ARBA" id="ARBA00022737"/>
    </source>
</evidence>
<dbReference type="Pfam" id="PF00353">
    <property type="entry name" value="HemolysinCabind"/>
    <property type="match status" value="14"/>
</dbReference>
<dbReference type="PANTHER" id="PTHR38340:SF1">
    <property type="entry name" value="S-LAYER PROTEIN"/>
    <property type="match status" value="1"/>
</dbReference>
<evidence type="ECO:0000256" key="1">
    <source>
        <dbReference type="ARBA" id="ARBA00004613"/>
    </source>
</evidence>
<sequence>MANSFFNLSSLNGTNGFIINGIAANDESGTSVSNAGDINNDGIDDLIIGANYSGQNYVVFGGKNLGSGGILNLSSLNGTNGFFINGFAEGGYLVSNAGDINNDGIDDLVIGAYNADPNGNSDAGQSYIVFGGKNLGSGGSFNLSSLNGTNGFIINGIAENDRLGISISNAGDINNDGIDDLIIGARGADPNGKSNAGQSYVVFGGTNIANSNSFGYRTGTPGPDTFFGTPNNNINGLILEDTLTGNGGQDTFVFRLNDGNNITDFGGIGKGSKPSAEVIANADILQFTGSGLTAQNLRLTQNGNNLEVTFENAGSTKVTLQNFQLENLDNLKAFGNILFDGQTSITDSFDVFNANSTQNTIFNKNTVTFLNDLNNNVNGFDNSDDVINGQGGDDIIDGKSGNDLLRGGTGNDTLIGGALNDTLESGAGNNSLVGGTGDDQLNANSSTGNNTLNGGAGKDFLSIDYSTGDNLLNGDDGNDSLRVVFSDDVGKNTLNGGNGDDLLFLTLYPSASKTTPFDLATQAVDGGKGNDLLSVDYKYATKGITTTFNVTTNIGSITAGTNQVSNYKNIERLNISGTAYDDNIVGNNGNDTLYGEGGNNTIIGGAGNDYLNTYDSGGDNLLSGGDGNDSLDASADYIGNRSGNNTLNGGAGDDYLLAEFSIGNNLLSGDDGNDYLSVSGSVNDYGYYTASGNNTLNGGAGNDTLLSAYTTGDNLLNGGDGNDSFYVGSAPASGLVTQTVDGGKGDDFLSIDYSNATEGIATTFNATTNIGSITAGTNQVSYKNIEQLNISGTAYDDNIVGNSGNDTLSTGFGGNDTIDGGIGDDLLSVAFRDATEGIATTFNATTNIGSITTGANLVSYKNIERLNISGTAYDDNIVGNNGNDTLSGGTSGSDTIDGGIGDDLLSFDYYDATKGITSTFNATTNIGSITAGTNLVSYKNIERLNISGTSYDDNILGSNGNDTLSGGYGGNDILTGGNGNDTFVFNSFGQNVDRLDDFDVTHDIIQLAAYIYFVGEIGSLQKSQFTIGASAKTVDQRFIYDFSTGGLFFDRDGSASGFTQEKFAQLSAGLSLTENNFVVV</sequence>
<dbReference type="SUPFAM" id="SSF69318">
    <property type="entry name" value="Integrin alpha N-terminal domain"/>
    <property type="match status" value="1"/>
</dbReference>
<comment type="caution">
    <text evidence="7">The sequence shown here is derived from an EMBL/GenBank/DDBJ whole genome shotgun (WGS) entry which is preliminary data.</text>
</comment>
<evidence type="ECO:0000313" key="7">
    <source>
        <dbReference type="EMBL" id="MBD2533715.1"/>
    </source>
</evidence>
<evidence type="ECO:0000256" key="3">
    <source>
        <dbReference type="ARBA" id="ARBA00022729"/>
    </source>
</evidence>